<dbReference type="OrthoDB" id="9814627at2"/>
<gene>
    <name evidence="2" type="ORF">LX78_01382</name>
</gene>
<keyword evidence="1" id="KW-0732">Signal</keyword>
<keyword evidence="3" id="KW-1185">Reference proteome</keyword>
<proteinExistence type="predicted"/>
<dbReference type="EMBL" id="QGGP01000002">
    <property type="protein sequence ID" value="PWK20031.1"/>
    <property type="molecule type" value="Genomic_DNA"/>
</dbReference>
<dbReference type="AlphaFoldDB" id="A0A316DPM8"/>
<dbReference type="RefSeq" id="WP_109681888.1">
    <property type="nucleotide sequence ID" value="NZ_QGGP01000002.1"/>
</dbReference>
<organism evidence="2 3">
    <name type="scientific">Xanthomarina spongicola</name>
    <dbReference type="NCBI Taxonomy" id="570520"/>
    <lineage>
        <taxon>Bacteria</taxon>
        <taxon>Pseudomonadati</taxon>
        <taxon>Bacteroidota</taxon>
        <taxon>Flavobacteriia</taxon>
        <taxon>Flavobacteriales</taxon>
        <taxon>Flavobacteriaceae</taxon>
        <taxon>Xanthomarina</taxon>
    </lineage>
</organism>
<dbReference type="NCBIfam" id="TIGR01643">
    <property type="entry name" value="YD_repeat_2x"/>
    <property type="match status" value="1"/>
</dbReference>
<protein>
    <submittedName>
        <fullName evidence="2">YD repeat-containing protein</fullName>
    </submittedName>
</protein>
<feature type="signal peptide" evidence="1">
    <location>
        <begin position="1"/>
        <end position="23"/>
    </location>
</feature>
<sequence length="1143" mass="130685">MIRLHLRFIGLFSFCLISYNCFSQQQPEYPSPNLNFNPTKLNSEILSPQVASFQEYKMLPVNLYTGKVDVTIPIYEIQSGGISVPISISYNTGGIKVDQESSSVGLGWVLNAGGSIYRKINDIPDNQIDIGTFVEYDWDVVPAAYPILQSVGFNRKYDFKKGKKDWTYFEYGSGNYYCDAMISERLEGEGSAPADFNNGVGYGGEDGGYNSASTAGNNIDSVHSDLAPDVFIANAPGLSTNFTALRDTNTFLSGSYGFNNATFKGETLDHSGVLVNNMLLDIRTQLGFGFFESILDPSQMSDALEFRKRSNRIRDFYEFNLTNTNGLEYTFDKEDYTESFTYSDNYFDNNNIYDRIKIGYNYYNKSINAWNLSKIKNPDTYSEINFIYDEYSKSTPKLNRYVESNYEVSAFQGDFMYDNTNGCTCLTNPNYFIDGQSQPHEGPINNVSKHPKLHRLNRIVFDEGVVEFIYGYARIDDLEERALTQIIVKDYNNVIIKKIRLDYTYFQSKENCSQAECYRLRLDAIHYFSPDDTLLNSHSFEYNYENKLPKRGSVQQDYLGYYNNNGVSGVGNSYTKPKLYYYKNSGSNSILPFPLSNKPVDITINGPLNMEPNSYSKSGSLKRINYPTGGYSEFEYENHTFYFDGAEYLAGGLRIKKQIISNSEGSVREFVYQYKKDNGTSSGTINNIPVFAYPKYFTLSPFNIQEFTVYDMNKANLALTNNSFVGYSQVKQQEIGNGSIAYKFTSPSDFPAQFNTRTALNGLYNPGTYGPDGNPGNYSYNCVNKFMQNSAFSLDYFKDIDFKRGKLKSKIIKNENSQNQLKEIYEYSTNQFGTINLISKLRFTPTKKTTGMYTFSHAILNNSQFVYARDLTTKKTTTEYLVGGNKVTSEFYYYDNDLPLLNRHKIEDNVSTIETRTYYPFDSEVSSLSFMNELVSANKLYEPIKSEVFKDYLLLSTNLINYDNFNSSFNAHYMPKSLSASKADSPLIEEGSMVDRRDNKGNIEQYTREDGVSVTTIWGYKSNHPIAILEGVEYTEAHGWLYFDTGYTFYDITTLSNSDIDSTTEQELRDLLDVLRLNISQHTSGKAFITTYTYNPLIGMTSFTDPRGKTTYYEYDEFNRLKHIKDHDGNILEKTEYNYKNEY</sequence>
<dbReference type="InterPro" id="IPR006530">
    <property type="entry name" value="YD"/>
</dbReference>
<feature type="chain" id="PRO_5016325367" evidence="1">
    <location>
        <begin position="24"/>
        <end position="1143"/>
    </location>
</feature>
<dbReference type="Proteomes" id="UP000245430">
    <property type="component" value="Unassembled WGS sequence"/>
</dbReference>
<name>A0A316DPM8_9FLAO</name>
<evidence type="ECO:0000313" key="3">
    <source>
        <dbReference type="Proteomes" id="UP000245430"/>
    </source>
</evidence>
<dbReference type="Gene3D" id="2.180.10.10">
    <property type="entry name" value="RHS repeat-associated core"/>
    <property type="match status" value="1"/>
</dbReference>
<comment type="caution">
    <text evidence="2">The sequence shown here is derived from an EMBL/GenBank/DDBJ whole genome shotgun (WGS) entry which is preliminary data.</text>
</comment>
<accession>A0A316DPM8</accession>
<evidence type="ECO:0000256" key="1">
    <source>
        <dbReference type="SAM" id="SignalP"/>
    </source>
</evidence>
<evidence type="ECO:0000313" key="2">
    <source>
        <dbReference type="EMBL" id="PWK20031.1"/>
    </source>
</evidence>
<reference evidence="2 3" key="1">
    <citation type="submission" date="2018-05" db="EMBL/GenBank/DDBJ databases">
        <title>Genomic Encyclopedia of Archaeal and Bacterial Type Strains, Phase II (KMG-II): from individual species to whole genera.</title>
        <authorList>
            <person name="Goeker M."/>
        </authorList>
    </citation>
    <scope>NUCLEOTIDE SEQUENCE [LARGE SCALE GENOMIC DNA]</scope>
    <source>
        <strain evidence="2 3">DSM 22637</strain>
    </source>
</reference>